<accession>A0AAU9IRF8</accession>
<dbReference type="EMBL" id="CAJZBQ010000017">
    <property type="protein sequence ID" value="CAG9317073.1"/>
    <property type="molecule type" value="Genomic_DNA"/>
</dbReference>
<feature type="transmembrane region" description="Helical" evidence="2">
    <location>
        <begin position="139"/>
        <end position="167"/>
    </location>
</feature>
<comment type="caution">
    <text evidence="4">The sequence shown here is derived from an EMBL/GenBank/DDBJ whole genome shotgun (WGS) entry which is preliminary data.</text>
</comment>
<evidence type="ECO:0000256" key="2">
    <source>
        <dbReference type="SAM" id="Phobius"/>
    </source>
</evidence>
<name>A0AAU9IRF8_9CILI</name>
<feature type="transmembrane region" description="Helical" evidence="2">
    <location>
        <begin position="312"/>
        <end position="334"/>
    </location>
</feature>
<keyword evidence="2" id="KW-0812">Transmembrane</keyword>
<evidence type="ECO:0000313" key="5">
    <source>
        <dbReference type="Proteomes" id="UP001162131"/>
    </source>
</evidence>
<dbReference type="Pfam" id="PF25474">
    <property type="entry name" value="TPR_TmcB"/>
    <property type="match status" value="1"/>
</dbReference>
<feature type="transmembrane region" description="Helical" evidence="2">
    <location>
        <begin position="106"/>
        <end position="132"/>
    </location>
</feature>
<dbReference type="Proteomes" id="UP001162131">
    <property type="component" value="Unassembled WGS sequence"/>
</dbReference>
<dbReference type="InterPro" id="IPR052994">
    <property type="entry name" value="Tiny_macrocysts_regulators"/>
</dbReference>
<dbReference type="AlphaFoldDB" id="A0AAU9IRF8"/>
<evidence type="ECO:0000313" key="4">
    <source>
        <dbReference type="EMBL" id="CAG9317073.1"/>
    </source>
</evidence>
<evidence type="ECO:0000256" key="1">
    <source>
        <dbReference type="SAM" id="Coils"/>
    </source>
</evidence>
<gene>
    <name evidence="4" type="ORF">BSTOLATCC_MIC17695</name>
</gene>
<feature type="coiled-coil region" evidence="1">
    <location>
        <begin position="483"/>
        <end position="517"/>
    </location>
</feature>
<keyword evidence="1" id="KW-0175">Coiled coil</keyword>
<feature type="transmembrane region" description="Helical" evidence="2">
    <location>
        <begin position="187"/>
        <end position="214"/>
    </location>
</feature>
<dbReference type="PANTHER" id="PTHR31600">
    <property type="entry name" value="TINY MACROCYSTS PROTEIN B-RELATED"/>
    <property type="match status" value="1"/>
</dbReference>
<evidence type="ECO:0000259" key="3">
    <source>
        <dbReference type="Pfam" id="PF25474"/>
    </source>
</evidence>
<proteinExistence type="predicted"/>
<sequence length="887" mass="102961">MSFDFSIDDIESSQYSNFLSQSLFPSQIKTHFFTSFAKLFKIKYHKKANWKMQMITEICINTIITLQLISLTWYPNLNIEEWDTYKVFWLRLGIVSYDEICASWNIMGFCFYGTITLISIFLGSFWGLGIFLKHDPPWLLALFFQCIAFLLSTVCLIPSTMILLAVLKYSLSPSNNEEYTSGDTMNFGIHGVICAIVYISLLVLISSYSELFSSDLKHSHSKKNLKARSSAGFDLQRRWFYMFMCITYISFGDSYVFFHQIILAAGSFYMFIKSIIALQYFNPIENSIFASEFASVTITILFFIFGQIMDNAIVIVVFNIFLQPIIIIFTTLLIRKNYWQMQNTKHIKSQFDFERKFRHFFTDQNQENKVKVLNLFKKYWNSSLVQKDRLFVVWEFYYCLYLKDERLARIKLSKISKVKSSFEVDIKVWKIFNWLANRKNKLLPDIDYLYYLKDFSQAKKMDEKLCIMLVKLCTEFSSKSPKIEKLIKLTNKASSEINEITENYKLLTEKHKNLESYELYESFLENITNNHGEAKIINRKKSGINCFYGQNNEDSYLENYGKGLGVILISCSKATFGSIIYLNEKAASILKSSVSNICGTSYMTIIPPPYDLMHAKMMKKFISECVSTHIPAHQNLIFQCSDGFLLECDSLIKLSAFHNSPYFLLSFQPKNTSRHIALISSEGLIASHSIYFARYFSTEQSLRNRLIYEIVPDFQKLKNGIPWIVNHNGKKLGLVSITKKIKYRELNLLLAIHSSKELSKWKSKGIKIRDQTEITYDKQAIDQNDASVSQDLTHDSGEINFLKIPDFAKARRSAKLKNILPKTMDNTSAHGFEGRRADEKLISEEHSKPSSTFSSFSHSRLSQKLLLESKQKIRILQWVLFAIVKII</sequence>
<feature type="domain" description="TmcB/TmcC TPR repeats" evidence="3">
    <location>
        <begin position="446"/>
        <end position="540"/>
    </location>
</feature>
<dbReference type="InterPro" id="IPR057352">
    <property type="entry name" value="TPR_TmcB/C"/>
</dbReference>
<protein>
    <recommendedName>
        <fullName evidence="3">TmcB/TmcC TPR repeats domain-containing protein</fullName>
    </recommendedName>
</protein>
<keyword evidence="2" id="KW-0472">Membrane</keyword>
<organism evidence="4 5">
    <name type="scientific">Blepharisma stoltei</name>
    <dbReference type="NCBI Taxonomy" id="1481888"/>
    <lineage>
        <taxon>Eukaryota</taxon>
        <taxon>Sar</taxon>
        <taxon>Alveolata</taxon>
        <taxon>Ciliophora</taxon>
        <taxon>Postciliodesmatophora</taxon>
        <taxon>Heterotrichea</taxon>
        <taxon>Heterotrichida</taxon>
        <taxon>Blepharismidae</taxon>
        <taxon>Blepharisma</taxon>
    </lineage>
</organism>
<feature type="transmembrane region" description="Helical" evidence="2">
    <location>
        <begin position="257"/>
        <end position="276"/>
    </location>
</feature>
<feature type="transmembrane region" description="Helical" evidence="2">
    <location>
        <begin position="288"/>
        <end position="306"/>
    </location>
</feature>
<keyword evidence="2" id="KW-1133">Transmembrane helix</keyword>
<reference evidence="4" key="1">
    <citation type="submission" date="2021-09" db="EMBL/GenBank/DDBJ databases">
        <authorList>
            <consortium name="AG Swart"/>
            <person name="Singh M."/>
            <person name="Singh A."/>
            <person name="Seah K."/>
            <person name="Emmerich C."/>
        </authorList>
    </citation>
    <scope>NUCLEOTIDE SEQUENCE</scope>
    <source>
        <strain evidence="4">ATCC30299</strain>
    </source>
</reference>
<feature type="transmembrane region" description="Helical" evidence="2">
    <location>
        <begin position="235"/>
        <end position="251"/>
    </location>
</feature>
<dbReference type="PANTHER" id="PTHR31600:SF2">
    <property type="entry name" value="GAMETE ENRICHED GENE 10 PROTEIN-RELATED"/>
    <property type="match status" value="1"/>
</dbReference>
<keyword evidence="5" id="KW-1185">Reference proteome</keyword>